<evidence type="ECO:0000313" key="3">
    <source>
        <dbReference type="Proteomes" id="UP000253941"/>
    </source>
</evidence>
<organism evidence="2 3">
    <name type="scientific">Ferruginivarius sediminum</name>
    <dbReference type="NCBI Taxonomy" id="2661937"/>
    <lineage>
        <taxon>Bacteria</taxon>
        <taxon>Pseudomonadati</taxon>
        <taxon>Pseudomonadota</taxon>
        <taxon>Alphaproteobacteria</taxon>
        <taxon>Rhodospirillales</taxon>
        <taxon>Rhodospirillaceae</taxon>
        <taxon>Ferruginivarius</taxon>
    </lineage>
</organism>
<dbReference type="Gene3D" id="3.40.50.150">
    <property type="entry name" value="Vaccinia Virus protein VP39"/>
    <property type="match status" value="1"/>
</dbReference>
<accession>A0A369TAG4</accession>
<name>A0A369TAG4_9PROT</name>
<dbReference type="EMBL" id="QPMH01000006">
    <property type="protein sequence ID" value="RDD62268.1"/>
    <property type="molecule type" value="Genomic_DNA"/>
</dbReference>
<dbReference type="GO" id="GO:0008168">
    <property type="term" value="F:methyltransferase activity"/>
    <property type="evidence" value="ECO:0007669"/>
    <property type="project" value="UniProtKB-KW"/>
</dbReference>
<feature type="domain" description="C-methyltransferase" evidence="1">
    <location>
        <begin position="270"/>
        <end position="377"/>
    </location>
</feature>
<keyword evidence="3" id="KW-1185">Reference proteome</keyword>
<keyword evidence="2" id="KW-0489">Methyltransferase</keyword>
<dbReference type="SUPFAM" id="SSF53335">
    <property type="entry name" value="S-adenosyl-L-methionine-dependent methyltransferases"/>
    <property type="match status" value="1"/>
</dbReference>
<dbReference type="Gene3D" id="3.40.50.720">
    <property type="entry name" value="NAD(P)-binding Rossmann-like Domain"/>
    <property type="match status" value="1"/>
</dbReference>
<comment type="caution">
    <text evidence="2">The sequence shown here is derived from an EMBL/GenBank/DDBJ whole genome shotgun (WGS) entry which is preliminary data.</text>
</comment>
<gene>
    <name evidence="2" type="ORF">DRB17_08530</name>
</gene>
<dbReference type="InterPro" id="IPR038576">
    <property type="entry name" value="Methyltransf_Zn-bd_dom_put_sf"/>
</dbReference>
<reference evidence="2 3" key="1">
    <citation type="submission" date="2018-07" db="EMBL/GenBank/DDBJ databases">
        <title>Venubactetium sediminum gen. nov., sp. nov., isolated from a marine solar saltern.</title>
        <authorList>
            <person name="Wang S."/>
        </authorList>
    </citation>
    <scope>NUCLEOTIDE SEQUENCE [LARGE SCALE GENOMIC DNA]</scope>
    <source>
        <strain evidence="2 3">WD2A32</strain>
    </source>
</reference>
<evidence type="ECO:0000259" key="1">
    <source>
        <dbReference type="Pfam" id="PF08484"/>
    </source>
</evidence>
<proteinExistence type="predicted"/>
<dbReference type="Pfam" id="PF13489">
    <property type="entry name" value="Methyltransf_23"/>
    <property type="match status" value="1"/>
</dbReference>
<dbReference type="Proteomes" id="UP000253941">
    <property type="component" value="Unassembled WGS sequence"/>
</dbReference>
<evidence type="ECO:0000313" key="2">
    <source>
        <dbReference type="EMBL" id="RDD62268.1"/>
    </source>
</evidence>
<dbReference type="RefSeq" id="WP_114581781.1">
    <property type="nucleotide sequence ID" value="NZ_QPMH01000006.1"/>
</dbReference>
<sequence length="401" mass="43633">MTMHVQCFVCGGADLAPLVEMTDVPVHCNVVCKTREEALAMPRADLDLAVCRDCGHIFNRAFDPERMRYDGAYENSLHGSGLFQAYADALADRLIADHDLRGKDVVEIGCGNGAFLDLICAKGGNRGFGFDPSGRPRDEGANGEDVRIFADYYGEAYGRYKGDLVICRHVLEHIEEPGAFVDLLRSAMKDESSRLFVEVPNGMYTLITGHIWDLIYEHCSYFCESSLARLLSDSGLPAIRLAPAYGDQFLCADAAPGSGSGSQGEMPESLRHVEAFSERFHRMVGHWRGELTRAVRDGRTVVAWGAGSKGVTFLNLVDRGIDAVQCIVDVNPKKDGKFVAGAGKRIVAPDALKAVSPDIVLLMNPLYLEEVRRQLSDLGLAPAVKVVEEMDAAPAASMEAS</sequence>
<dbReference type="Gene3D" id="6.20.50.110">
    <property type="entry name" value="Methyltransferase, zinc-binding domain"/>
    <property type="match status" value="1"/>
</dbReference>
<dbReference type="GO" id="GO:0032259">
    <property type="term" value="P:methylation"/>
    <property type="evidence" value="ECO:0007669"/>
    <property type="project" value="UniProtKB-KW"/>
</dbReference>
<dbReference type="Pfam" id="PF08484">
    <property type="entry name" value="Methyltransf_14"/>
    <property type="match status" value="1"/>
</dbReference>
<protein>
    <submittedName>
        <fullName evidence="2">Methyltransferase domain-containing protein</fullName>
    </submittedName>
</protein>
<keyword evidence="2" id="KW-0808">Transferase</keyword>
<dbReference type="InterPro" id="IPR013691">
    <property type="entry name" value="MeTrfase_14"/>
</dbReference>
<dbReference type="InterPro" id="IPR029063">
    <property type="entry name" value="SAM-dependent_MTases_sf"/>
</dbReference>
<dbReference type="AlphaFoldDB" id="A0A369TAG4"/>